<dbReference type="Proteomes" id="UP000198211">
    <property type="component" value="Unassembled WGS sequence"/>
</dbReference>
<dbReference type="AlphaFoldDB" id="A0A225UH87"/>
<reference evidence="2" key="1">
    <citation type="submission" date="2017-03" db="EMBL/GenBank/DDBJ databases">
        <title>Phytopthora megakarya and P. palmivora, two closely related causual agents of cacao black pod achieved similar genome size and gene model numbers by different mechanisms.</title>
        <authorList>
            <person name="Ali S."/>
            <person name="Shao J."/>
            <person name="Larry D.J."/>
            <person name="Kronmiller B."/>
            <person name="Shen D."/>
            <person name="Strem M.D."/>
            <person name="Melnick R.L."/>
            <person name="Guiltinan M.J."/>
            <person name="Tyler B.M."/>
            <person name="Meinhardt L.W."/>
            <person name="Bailey B.A."/>
        </authorList>
    </citation>
    <scope>NUCLEOTIDE SEQUENCE [LARGE SCALE GENOMIC DNA]</scope>
    <source>
        <strain evidence="2">zdho120</strain>
    </source>
</reference>
<evidence type="ECO:0000313" key="1">
    <source>
        <dbReference type="EMBL" id="OWY91479.1"/>
    </source>
</evidence>
<organism evidence="1 2">
    <name type="scientific">Phytophthora megakarya</name>
    <dbReference type="NCBI Taxonomy" id="4795"/>
    <lineage>
        <taxon>Eukaryota</taxon>
        <taxon>Sar</taxon>
        <taxon>Stramenopiles</taxon>
        <taxon>Oomycota</taxon>
        <taxon>Peronosporomycetes</taxon>
        <taxon>Peronosporales</taxon>
        <taxon>Peronosporaceae</taxon>
        <taxon>Phytophthora</taxon>
    </lineage>
</organism>
<feature type="non-terminal residue" evidence="1">
    <location>
        <position position="1"/>
    </location>
</feature>
<name>A0A225UH87_9STRA</name>
<protein>
    <submittedName>
        <fullName evidence="1">Uncharacterized protein</fullName>
    </submittedName>
</protein>
<gene>
    <name evidence="1" type="ORF">PHMEG_00039930</name>
</gene>
<sequence>EFLLDQLPRDIDLPSNNIVASSPLISPRCGTNANVNRKLSTPWISDLGGWSMTSISKTFNYIVSKTQENQQ</sequence>
<keyword evidence="2" id="KW-1185">Reference proteome</keyword>
<dbReference type="EMBL" id="NBNE01020159">
    <property type="protein sequence ID" value="OWY91479.1"/>
    <property type="molecule type" value="Genomic_DNA"/>
</dbReference>
<evidence type="ECO:0000313" key="2">
    <source>
        <dbReference type="Proteomes" id="UP000198211"/>
    </source>
</evidence>
<comment type="caution">
    <text evidence="1">The sequence shown here is derived from an EMBL/GenBank/DDBJ whole genome shotgun (WGS) entry which is preliminary data.</text>
</comment>
<accession>A0A225UH87</accession>
<proteinExistence type="predicted"/>